<evidence type="ECO:0000313" key="3">
    <source>
        <dbReference type="Proteomes" id="UP000823928"/>
    </source>
</evidence>
<feature type="chain" id="PRO_5039286140" evidence="1">
    <location>
        <begin position="25"/>
        <end position="304"/>
    </location>
</feature>
<dbReference type="Gene3D" id="3.10.450.50">
    <property type="match status" value="1"/>
</dbReference>
<dbReference type="AlphaFoldDB" id="A0A9D1F0Q9"/>
<accession>A0A9D1F0Q9</accession>
<sequence length="304" mass="34704">MKKFVLTLIVCAAFCATYTEPSYAGPVSNFKLRIENNKSEKETLKDIKALFDLQTEYTNKYDIKKLASLYADNYVDNDGYTKKVYFKLIQDTWDTYPDITYKTEIKNIKVNGDYAVVETFETAVATDDEDSEVIAAHGELNSTATCVYYLKRVNEKWLISAEHVVEEQSTLKYGDARFVKMELNAPSLIGAGEEYTAELKVDLPKDQIVIASINKERIVQPVKKDTEVFKRLPEEQILERVFNANTDNINEYAVASVGITKSEKIDDELMKVYMNGLAFIITRVNVVPKNNFVNIEELNVEKDK</sequence>
<dbReference type="EMBL" id="DVIU01000215">
    <property type="protein sequence ID" value="HIS37125.1"/>
    <property type="molecule type" value="Genomic_DNA"/>
</dbReference>
<proteinExistence type="predicted"/>
<name>A0A9D1F0Q9_9BACT</name>
<keyword evidence="1" id="KW-0732">Signal</keyword>
<evidence type="ECO:0000256" key="1">
    <source>
        <dbReference type="SAM" id="SignalP"/>
    </source>
</evidence>
<feature type="signal peptide" evidence="1">
    <location>
        <begin position="1"/>
        <end position="24"/>
    </location>
</feature>
<dbReference type="SUPFAM" id="SSF54427">
    <property type="entry name" value="NTF2-like"/>
    <property type="match status" value="1"/>
</dbReference>
<reference evidence="2" key="1">
    <citation type="submission" date="2020-10" db="EMBL/GenBank/DDBJ databases">
        <authorList>
            <person name="Gilroy R."/>
        </authorList>
    </citation>
    <scope>NUCLEOTIDE SEQUENCE</scope>
    <source>
        <strain evidence="2">6276</strain>
    </source>
</reference>
<comment type="caution">
    <text evidence="2">The sequence shown here is derived from an EMBL/GenBank/DDBJ whole genome shotgun (WGS) entry which is preliminary data.</text>
</comment>
<protein>
    <submittedName>
        <fullName evidence="2">Nuclear transport factor 2 family protein</fullName>
    </submittedName>
</protein>
<dbReference type="Proteomes" id="UP000823928">
    <property type="component" value="Unassembled WGS sequence"/>
</dbReference>
<organism evidence="2 3">
    <name type="scientific">Candidatus Scatousia excrementigallinarum</name>
    <dbReference type="NCBI Taxonomy" id="2840935"/>
    <lineage>
        <taxon>Bacteria</taxon>
        <taxon>Candidatus Scatousia</taxon>
    </lineage>
</organism>
<gene>
    <name evidence="2" type="ORF">IAC10_10950</name>
</gene>
<evidence type="ECO:0000313" key="2">
    <source>
        <dbReference type="EMBL" id="HIS37125.1"/>
    </source>
</evidence>
<dbReference type="InterPro" id="IPR032710">
    <property type="entry name" value="NTF2-like_dom_sf"/>
</dbReference>
<reference evidence="2" key="2">
    <citation type="journal article" date="2021" name="PeerJ">
        <title>Extensive microbial diversity within the chicken gut microbiome revealed by metagenomics and culture.</title>
        <authorList>
            <person name="Gilroy R."/>
            <person name="Ravi A."/>
            <person name="Getino M."/>
            <person name="Pursley I."/>
            <person name="Horton D.L."/>
            <person name="Alikhan N.F."/>
            <person name="Baker D."/>
            <person name="Gharbi K."/>
            <person name="Hall N."/>
            <person name="Watson M."/>
            <person name="Adriaenssens E.M."/>
            <person name="Foster-Nyarko E."/>
            <person name="Jarju S."/>
            <person name="Secka A."/>
            <person name="Antonio M."/>
            <person name="Oren A."/>
            <person name="Chaudhuri R.R."/>
            <person name="La Ragione R."/>
            <person name="Hildebrand F."/>
            <person name="Pallen M.J."/>
        </authorList>
    </citation>
    <scope>NUCLEOTIDE SEQUENCE</scope>
    <source>
        <strain evidence="2">6276</strain>
    </source>
</reference>